<dbReference type="PROSITE" id="PS50941">
    <property type="entry name" value="CHIT_BIND_I_2"/>
    <property type="match status" value="1"/>
</dbReference>
<dbReference type="Pfam" id="PF00187">
    <property type="entry name" value="Chitin_bind_1"/>
    <property type="match status" value="1"/>
</dbReference>
<dbReference type="InterPro" id="IPR029070">
    <property type="entry name" value="Chitinase_insertion_sf"/>
</dbReference>
<dbReference type="InterPro" id="IPR017853">
    <property type="entry name" value="GH"/>
</dbReference>
<keyword evidence="3 9" id="KW-0378">Hydrolase</keyword>
<geneLocation type="plasmid" evidence="14">
    <name>pPac1-2</name>
</geneLocation>
<keyword evidence="6 9" id="KW-0326">Glycosidase</keyword>
<dbReference type="GO" id="GO:0008061">
    <property type="term" value="F:chitin binding"/>
    <property type="evidence" value="ECO:0007669"/>
    <property type="project" value="UniProtKB-UniRule"/>
</dbReference>
<feature type="signal peptide" evidence="10">
    <location>
        <begin position="1"/>
        <end position="15"/>
    </location>
</feature>
<dbReference type="GO" id="GO:0006032">
    <property type="term" value="P:chitin catabolic process"/>
    <property type="evidence" value="ECO:0007669"/>
    <property type="project" value="UniProtKB-KW"/>
</dbReference>
<dbReference type="CAZy" id="CBM50">
    <property type="family name" value="Carbohydrate-Binding Module Family 50"/>
</dbReference>
<organism evidence="14">
    <name type="scientific">Millerozyma acaciae</name>
    <dbReference type="NCBI Taxonomy" id="28986"/>
    <lineage>
        <taxon>Eukaryota</taxon>
        <taxon>Fungi</taxon>
        <taxon>Dikarya</taxon>
        <taxon>Ascomycota</taxon>
        <taxon>Saccharomycotina</taxon>
        <taxon>Pichiomycetes</taxon>
        <taxon>Debaryomycetaceae</taxon>
        <taxon>Millerozyma</taxon>
    </lineage>
</organism>
<dbReference type="PROSITE" id="PS51910">
    <property type="entry name" value="GH18_2"/>
    <property type="match status" value="1"/>
</dbReference>
<dbReference type="InterPro" id="IPR053214">
    <property type="entry name" value="LysM12-like"/>
</dbReference>
<dbReference type="Gene3D" id="3.10.350.10">
    <property type="entry name" value="LysM domain"/>
    <property type="match status" value="2"/>
</dbReference>
<keyword evidence="2 8" id="KW-0147">Chitin-binding</keyword>
<dbReference type="PANTHER" id="PTHR47700:SF2">
    <property type="entry name" value="CHITINASE"/>
    <property type="match status" value="1"/>
</dbReference>
<evidence type="ECO:0000256" key="8">
    <source>
        <dbReference type="PROSITE-ProRule" id="PRU00261"/>
    </source>
</evidence>
<dbReference type="Gene3D" id="3.30.60.10">
    <property type="entry name" value="Endochitinase-like"/>
    <property type="match status" value="1"/>
</dbReference>
<keyword evidence="8" id="KW-1015">Disulfide bond</keyword>
<keyword evidence="4" id="KW-0146">Chitin degradation</keyword>
<dbReference type="PROSITE" id="PS00026">
    <property type="entry name" value="CHIT_BIND_I_1"/>
    <property type="match status" value="1"/>
</dbReference>
<dbReference type="InterPro" id="IPR001002">
    <property type="entry name" value="Chitin-bd_1"/>
</dbReference>
<evidence type="ECO:0000256" key="9">
    <source>
        <dbReference type="RuleBase" id="RU000489"/>
    </source>
</evidence>
<dbReference type="SUPFAM" id="SSF51445">
    <property type="entry name" value="(Trans)glycosidases"/>
    <property type="match status" value="1"/>
</dbReference>
<dbReference type="PANTHER" id="PTHR47700">
    <property type="entry name" value="V CHITINASE, PUTATIVE (AFU_ORTHOLOGUE AFUA_6G13720)-RELATED"/>
    <property type="match status" value="1"/>
</dbReference>
<evidence type="ECO:0000256" key="3">
    <source>
        <dbReference type="ARBA" id="ARBA00022801"/>
    </source>
</evidence>
<evidence type="ECO:0000259" key="12">
    <source>
        <dbReference type="PROSITE" id="PS51782"/>
    </source>
</evidence>
<dbReference type="SMART" id="SM00257">
    <property type="entry name" value="LysM"/>
    <property type="match status" value="2"/>
</dbReference>
<dbReference type="PROSITE" id="PS51782">
    <property type="entry name" value="LYSM"/>
    <property type="match status" value="1"/>
</dbReference>
<dbReference type="SMART" id="SM00270">
    <property type="entry name" value="ChtBD1"/>
    <property type="match status" value="1"/>
</dbReference>
<dbReference type="InterPro" id="IPR036779">
    <property type="entry name" value="LysM_dom_sf"/>
</dbReference>
<keyword evidence="14" id="KW-0614">Plasmid</keyword>
<evidence type="ECO:0000259" key="13">
    <source>
        <dbReference type="PROSITE" id="PS51910"/>
    </source>
</evidence>
<evidence type="ECO:0000256" key="4">
    <source>
        <dbReference type="ARBA" id="ARBA00023024"/>
    </source>
</evidence>
<evidence type="ECO:0000256" key="10">
    <source>
        <dbReference type="SAM" id="SignalP"/>
    </source>
</evidence>
<feature type="disulfide bond" evidence="8">
    <location>
        <begin position="183"/>
        <end position="197"/>
    </location>
</feature>
<evidence type="ECO:0000256" key="5">
    <source>
        <dbReference type="ARBA" id="ARBA00023277"/>
    </source>
</evidence>
<dbReference type="SUPFAM" id="SSF54106">
    <property type="entry name" value="LysM domain"/>
    <property type="match status" value="1"/>
</dbReference>
<dbReference type="Gene3D" id="3.20.20.80">
    <property type="entry name" value="Glycosidases"/>
    <property type="match status" value="1"/>
</dbReference>
<evidence type="ECO:0000313" key="14">
    <source>
        <dbReference type="EMBL" id="CAE84958.1"/>
    </source>
</evidence>
<dbReference type="InterPro" id="IPR018392">
    <property type="entry name" value="LysM"/>
</dbReference>
<feature type="domain" description="LysM" evidence="12">
    <location>
        <begin position="100"/>
        <end position="149"/>
    </location>
</feature>
<dbReference type="EMBL" id="AJ617333">
    <property type="protein sequence ID" value="CAE84958.1"/>
    <property type="molecule type" value="Genomic_DNA"/>
</dbReference>
<feature type="disulfide bond" evidence="8">
    <location>
        <begin position="178"/>
        <end position="190"/>
    </location>
</feature>
<dbReference type="CDD" id="cd00118">
    <property type="entry name" value="LysM"/>
    <property type="match status" value="1"/>
</dbReference>
<accession>Q707V5</accession>
<evidence type="ECO:0000259" key="11">
    <source>
        <dbReference type="PROSITE" id="PS50941"/>
    </source>
</evidence>
<dbReference type="Gene3D" id="3.10.50.10">
    <property type="match status" value="1"/>
</dbReference>
<feature type="domain" description="Chitin-binding type-1" evidence="11">
    <location>
        <begin position="162"/>
        <end position="218"/>
    </location>
</feature>
<dbReference type="SUPFAM" id="SSF54556">
    <property type="entry name" value="Chitinase insertion domain"/>
    <property type="match status" value="1"/>
</dbReference>
<dbReference type="Pfam" id="PF01476">
    <property type="entry name" value="LysM"/>
    <property type="match status" value="2"/>
</dbReference>
<evidence type="ECO:0000256" key="1">
    <source>
        <dbReference type="ARBA" id="ARBA00000822"/>
    </source>
</evidence>
<dbReference type="PROSITE" id="PS01095">
    <property type="entry name" value="GH18_1"/>
    <property type="match status" value="1"/>
</dbReference>
<comment type="caution">
    <text evidence="8">Lacks conserved residue(s) required for the propagation of feature annotation.</text>
</comment>
<evidence type="ECO:0000256" key="7">
    <source>
        <dbReference type="ARBA" id="ARBA00023326"/>
    </source>
</evidence>
<feature type="disulfide bond" evidence="8">
    <location>
        <begin position="212"/>
        <end position="216"/>
    </location>
</feature>
<name>Q707V5_9ASCO</name>
<dbReference type="InterPro" id="IPR011583">
    <property type="entry name" value="Chitinase_II/V-like_cat"/>
</dbReference>
<dbReference type="Pfam" id="PF00704">
    <property type="entry name" value="Glyco_hydro_18"/>
    <property type="match status" value="1"/>
</dbReference>
<dbReference type="InterPro" id="IPR018371">
    <property type="entry name" value="Chitin-binding_1_CS"/>
</dbReference>
<dbReference type="CAZy" id="CBM18">
    <property type="family name" value="Carbohydrate-Binding Module Family 18"/>
</dbReference>
<keyword evidence="10" id="KW-0732">Signal</keyword>
<dbReference type="CAZy" id="GH18">
    <property type="family name" value="Glycoside Hydrolase Family 18"/>
</dbReference>
<dbReference type="CDD" id="cd00035">
    <property type="entry name" value="ChtBD1"/>
    <property type="match status" value="1"/>
</dbReference>
<evidence type="ECO:0000256" key="2">
    <source>
        <dbReference type="ARBA" id="ARBA00022669"/>
    </source>
</evidence>
<dbReference type="InterPro" id="IPR036861">
    <property type="entry name" value="Endochitinase-like_sf"/>
</dbReference>
<keyword evidence="7" id="KW-0624">Polysaccharide degradation</keyword>
<dbReference type="AlphaFoldDB" id="Q707V5"/>
<protein>
    <submittedName>
        <fullName evidence="14">Chitin binding protein</fullName>
    </submittedName>
</protein>
<keyword evidence="5" id="KW-0119">Carbohydrate metabolism</keyword>
<comment type="catalytic activity">
    <reaction evidence="1">
        <text>Random endo-hydrolysis of N-acetyl-beta-D-glucosaminide (1-&gt;4)-beta-linkages in chitin and chitodextrins.</text>
        <dbReference type="EC" id="3.2.1.14"/>
    </reaction>
</comment>
<reference evidence="14" key="1">
    <citation type="submission" date="2003-12" db="EMBL/GenBank/DDBJ databases">
        <title>Novel yeast killer toxins inhibit progression through the S-phase and cause DNA damage checkpoint activation.</title>
        <authorList>
            <person name="Klassen R."/>
            <person name="Teichert S."/>
            <person name="Meinhardt F."/>
        </authorList>
    </citation>
    <scope>NUCLEOTIDE SEQUENCE</scope>
    <source>
        <strain evidence="14">NRRL Y-18665</strain>
        <plasmid evidence="14">pPac1-2</plasmid>
    </source>
</reference>
<dbReference type="SUPFAM" id="SSF57016">
    <property type="entry name" value="Plant lectins/antimicrobial peptides"/>
    <property type="match status" value="1"/>
</dbReference>
<evidence type="ECO:0000256" key="6">
    <source>
        <dbReference type="ARBA" id="ARBA00023295"/>
    </source>
</evidence>
<feature type="chain" id="PRO_5013153008" evidence="10">
    <location>
        <begin position="16"/>
        <end position="963"/>
    </location>
</feature>
<feature type="domain" description="GH18" evidence="13">
    <location>
        <begin position="229"/>
        <end position="664"/>
    </location>
</feature>
<dbReference type="InterPro" id="IPR001223">
    <property type="entry name" value="Glyco_hydro18_cat"/>
</dbReference>
<proteinExistence type="predicted"/>
<dbReference type="InterPro" id="IPR001579">
    <property type="entry name" value="Glyco_hydro_18_chit_AS"/>
</dbReference>
<sequence length="963" mass="107745">MLIIVLLFLATLANSLDIRWINSTKPHIIALSSKATCSYVTIKSGQSAYDACGGKVSVSDLKKYNPNVDFNKLEVGQYICCSSGSLPDFRPDKNSDGSCKTYTVKKGDTCSAIISKYYPLSIDDLNKYNKNTYNWGGCNNLQLDQKICISDGTPPRPTPDPKAECGPLAPGDLYNSKCPLNACCSEFGFCGLTSEFCDKKSSNTGAPGTEGCFSNCGYGSLHGDSRGDFEKIAYWMDSQGKLASNPLNVNNKYTRVHYAFVNINSDYSIDESRISTSGFLSITPKKIASFGGWDFSTSPSTYKIFREGVKSSNRDKFVNNIVNFANKYSLDGIDLDWEYPGAPDIPGIPADDKNNGKNYLEFVKLLKSKLGSKTLSMAIPSSYWYLKNYPIKDIQNYLDYMVFMTYDIYGTWDIDKDNHIKCHVNKSATIESLKMLDKAGVQIGKTYGGIANYGRSYKASSSSCLKENCPFSGPGNKREITNTPGILADSEIIAIDKSSAKNDRWTNLESDCIFMRYDGDSIVSWGRDRNSMSDFFHSHGLKGSVLWVDNYFVHDDFDGNVNYTNNDVPKDDYWNNIMDEEATILGEMTNFDASLSSGSACSKDPSSIDLDTETDANCLYLKMSYELLNNGVDALDYIKNIDKNSYNNDHRKYVNVISDSLWGEFDDWLGYNLFKTDKNDKDGEGDQYYNCMHNGKPMPDEEKGQCITDNSCFNKACEVFGSNGRRISNFVVKDGMKDEAAKSFSDYSGLTVKGSDFVKNTKPKKVKQSGGQTITYKNCDFVDFSKEFPNPLDKIDNEYLGHMQSIIDKVKYSYTKNPIEAYYSLTPLAALKDVSDTMKTVKKEAKKFRAGRTVTKNIINYRFVLWYKYFSNAIWFRVNLAVDTALLIATTVAELKLEGKVSGDSLAFGLIAIIQPFIKFPKDSLVNIFKNIDLSDVSKLNGKFKSNSKFEDIIKSKIKSKYC</sequence>
<dbReference type="GO" id="GO:0000272">
    <property type="term" value="P:polysaccharide catabolic process"/>
    <property type="evidence" value="ECO:0007669"/>
    <property type="project" value="UniProtKB-KW"/>
</dbReference>
<dbReference type="GO" id="GO:0008843">
    <property type="term" value="F:endochitinase activity"/>
    <property type="evidence" value="ECO:0007669"/>
    <property type="project" value="UniProtKB-EC"/>
</dbReference>
<dbReference type="SMART" id="SM00636">
    <property type="entry name" value="Glyco_18"/>
    <property type="match status" value="1"/>
</dbReference>